<reference evidence="1 2" key="1">
    <citation type="journal article" date="2022" name="G3 (Bethesda)">
        <title>Whole-genome sequence and methylome profiling of the almond [Prunus dulcis (Mill.) D.A. Webb] cultivar 'Nonpareil'.</title>
        <authorList>
            <person name="D'Amico-Willman K.M."/>
            <person name="Ouma W.Z."/>
            <person name="Meulia T."/>
            <person name="Sideli G.M."/>
            <person name="Gradziel T.M."/>
            <person name="Fresnedo-Ramirez J."/>
        </authorList>
    </citation>
    <scope>NUCLEOTIDE SEQUENCE [LARGE SCALE GENOMIC DNA]</scope>
    <source>
        <strain evidence="1">Clone GOH B32 T37-40</strain>
    </source>
</reference>
<dbReference type="Proteomes" id="UP001054821">
    <property type="component" value="Chromosome 6"/>
</dbReference>
<evidence type="ECO:0000313" key="1">
    <source>
        <dbReference type="EMBL" id="KAI5323553.1"/>
    </source>
</evidence>
<protein>
    <submittedName>
        <fullName evidence="1">Uncharacterized protein</fullName>
    </submittedName>
</protein>
<dbReference type="EMBL" id="JAJFAZ020000006">
    <property type="protein sequence ID" value="KAI5323553.1"/>
    <property type="molecule type" value="Genomic_DNA"/>
</dbReference>
<organism evidence="1 2">
    <name type="scientific">Prunus dulcis</name>
    <name type="common">Almond</name>
    <name type="synonym">Amygdalus dulcis</name>
    <dbReference type="NCBI Taxonomy" id="3755"/>
    <lineage>
        <taxon>Eukaryota</taxon>
        <taxon>Viridiplantae</taxon>
        <taxon>Streptophyta</taxon>
        <taxon>Embryophyta</taxon>
        <taxon>Tracheophyta</taxon>
        <taxon>Spermatophyta</taxon>
        <taxon>Magnoliopsida</taxon>
        <taxon>eudicotyledons</taxon>
        <taxon>Gunneridae</taxon>
        <taxon>Pentapetalae</taxon>
        <taxon>rosids</taxon>
        <taxon>fabids</taxon>
        <taxon>Rosales</taxon>
        <taxon>Rosaceae</taxon>
        <taxon>Amygdaloideae</taxon>
        <taxon>Amygdaleae</taxon>
        <taxon>Prunus</taxon>
    </lineage>
</organism>
<sequence length="82" mass="9305">MAGQGSKSIDCLEYGKQCHIASLDKPEIAWLALNMAKHAMQWHTKPHMALLDNPQISILTLKMEKHVMPWHAKPHSTSLKYS</sequence>
<comment type="caution">
    <text evidence="1">The sequence shown here is derived from an EMBL/GenBank/DDBJ whole genome shotgun (WGS) entry which is preliminary data.</text>
</comment>
<dbReference type="AlphaFoldDB" id="A0AAD4VEP5"/>
<keyword evidence="2" id="KW-1185">Reference proteome</keyword>
<accession>A0AAD4VEP5</accession>
<evidence type="ECO:0000313" key="2">
    <source>
        <dbReference type="Proteomes" id="UP001054821"/>
    </source>
</evidence>
<gene>
    <name evidence="1" type="ORF">L3X38_032625</name>
</gene>
<proteinExistence type="predicted"/>
<name>A0AAD4VEP5_PRUDU</name>